<dbReference type="KEGG" id="dmm:dnm_089570"/>
<dbReference type="SUPFAM" id="SSF51735">
    <property type="entry name" value="NAD(P)-binding Rossmann-fold domains"/>
    <property type="match status" value="1"/>
</dbReference>
<dbReference type="PANTHER" id="PTHR43725">
    <property type="entry name" value="UDP-GLUCOSE 4-EPIMERASE"/>
    <property type="match status" value="1"/>
</dbReference>
<evidence type="ECO:0000259" key="6">
    <source>
        <dbReference type="Pfam" id="PF01370"/>
    </source>
</evidence>
<evidence type="ECO:0000256" key="3">
    <source>
        <dbReference type="ARBA" id="ARBA00018569"/>
    </source>
</evidence>
<dbReference type="EMBL" id="CP061800">
    <property type="protein sequence ID" value="QTA92864.1"/>
    <property type="molecule type" value="Genomic_DNA"/>
</dbReference>
<comment type="similarity">
    <text evidence="2">Belongs to the NAD(P)-dependent epimerase/dehydratase family.</text>
</comment>
<dbReference type="Proteomes" id="UP000663722">
    <property type="component" value="Chromosome"/>
</dbReference>
<protein>
    <recommendedName>
        <fullName evidence="3">UDP-glucose 4-epimerase</fullName>
    </recommendedName>
    <alternativeName>
        <fullName evidence="5">Galactowaldenase</fullName>
    </alternativeName>
    <alternativeName>
        <fullName evidence="4">UDP-galactose 4-epimerase</fullName>
    </alternativeName>
</protein>
<accession>A0A975GTA1</accession>
<sequence>MKNILIIGGSYFAGRVFVEELLKTKDYNVFVYNRGNIPLGWKEVTELVGDREDEDQIRKTIPEKEWHALIDFCGYTPDHIEKMLRSLPGTLSHYIFISTTSIYENRFDLPIKEDAPKVLTLHPELGPYADYGMNKWLAECKLEKECKAKGITWTCLRPAIIYGKYNYAPRESYFFDLLRNNKPIIIPNNALALFSFTWVEDVAKIILRCLGNENVFNEAFNISGKELISYERWIELLEELSGKKLKTMRMSIAEMNENAIPLPFPPDSHLVYSGDKIQRILKFEYTPFVDGIRKTYEYYQMLQARKRATL</sequence>
<evidence type="ECO:0000313" key="7">
    <source>
        <dbReference type="EMBL" id="QTA92864.1"/>
    </source>
</evidence>
<feature type="domain" description="NAD-dependent epimerase/dehydratase" evidence="6">
    <location>
        <begin position="4"/>
        <end position="222"/>
    </location>
</feature>
<comment type="pathway">
    <text evidence="1">Carbohydrate metabolism; galactose metabolism.</text>
</comment>
<dbReference type="AlphaFoldDB" id="A0A975GTA1"/>
<dbReference type="Pfam" id="PF01370">
    <property type="entry name" value="Epimerase"/>
    <property type="match status" value="1"/>
</dbReference>
<reference evidence="7" key="1">
    <citation type="journal article" date="2021" name="Microb. Physiol.">
        <title>Proteogenomic Insights into the Physiology of Marine, Sulfate-Reducing, Filamentous Desulfonema limicola and Desulfonema magnum.</title>
        <authorList>
            <person name="Schnaars V."/>
            <person name="Wohlbrand L."/>
            <person name="Scheve S."/>
            <person name="Hinrichs C."/>
            <person name="Reinhardt R."/>
            <person name="Rabus R."/>
        </authorList>
    </citation>
    <scope>NUCLEOTIDE SEQUENCE</scope>
    <source>
        <strain evidence="7">4be13</strain>
    </source>
</reference>
<dbReference type="GO" id="GO:0003978">
    <property type="term" value="F:UDP-glucose 4-epimerase activity"/>
    <property type="evidence" value="ECO:0007669"/>
    <property type="project" value="TreeGrafter"/>
</dbReference>
<dbReference type="InterPro" id="IPR001509">
    <property type="entry name" value="Epimerase_deHydtase"/>
</dbReference>
<dbReference type="InterPro" id="IPR036291">
    <property type="entry name" value="NAD(P)-bd_dom_sf"/>
</dbReference>
<evidence type="ECO:0000256" key="5">
    <source>
        <dbReference type="ARBA" id="ARBA00033067"/>
    </source>
</evidence>
<name>A0A975GTA1_9BACT</name>
<dbReference type="PANTHER" id="PTHR43725:SF32">
    <property type="entry name" value="NAD-DEPENDENT EPIMERASE_DEHYDRATASE DOMAIN-CONTAINING PROTEIN"/>
    <property type="match status" value="1"/>
</dbReference>
<evidence type="ECO:0000256" key="1">
    <source>
        <dbReference type="ARBA" id="ARBA00004947"/>
    </source>
</evidence>
<dbReference type="RefSeq" id="WP_207680052.1">
    <property type="nucleotide sequence ID" value="NZ_CP061800.1"/>
</dbReference>
<dbReference type="Gene3D" id="3.40.50.720">
    <property type="entry name" value="NAD(P)-binding Rossmann-like Domain"/>
    <property type="match status" value="1"/>
</dbReference>
<evidence type="ECO:0000256" key="2">
    <source>
        <dbReference type="ARBA" id="ARBA00007637"/>
    </source>
</evidence>
<evidence type="ECO:0000313" key="8">
    <source>
        <dbReference type="Proteomes" id="UP000663722"/>
    </source>
</evidence>
<proteinExistence type="inferred from homology"/>
<dbReference type="GO" id="GO:0005996">
    <property type="term" value="P:monosaccharide metabolic process"/>
    <property type="evidence" value="ECO:0007669"/>
    <property type="project" value="TreeGrafter"/>
</dbReference>
<keyword evidence="8" id="KW-1185">Reference proteome</keyword>
<evidence type="ECO:0000256" key="4">
    <source>
        <dbReference type="ARBA" id="ARBA00031367"/>
    </source>
</evidence>
<gene>
    <name evidence="7" type="ORF">dnm_089570</name>
</gene>
<dbReference type="GO" id="GO:0005829">
    <property type="term" value="C:cytosol"/>
    <property type="evidence" value="ECO:0007669"/>
    <property type="project" value="TreeGrafter"/>
</dbReference>
<organism evidence="7 8">
    <name type="scientific">Desulfonema magnum</name>
    <dbReference type="NCBI Taxonomy" id="45655"/>
    <lineage>
        <taxon>Bacteria</taxon>
        <taxon>Pseudomonadati</taxon>
        <taxon>Thermodesulfobacteriota</taxon>
        <taxon>Desulfobacteria</taxon>
        <taxon>Desulfobacterales</taxon>
        <taxon>Desulfococcaceae</taxon>
        <taxon>Desulfonema</taxon>
    </lineage>
</organism>